<dbReference type="AlphaFoldDB" id="A0A917U9C0"/>
<dbReference type="Proteomes" id="UP000642070">
    <property type="component" value="Unassembled WGS sequence"/>
</dbReference>
<reference evidence="1" key="1">
    <citation type="journal article" date="2014" name="Int. J. Syst. Evol. Microbiol.">
        <title>Complete genome sequence of Corynebacterium casei LMG S-19264T (=DSM 44701T), isolated from a smear-ripened cheese.</title>
        <authorList>
            <consortium name="US DOE Joint Genome Institute (JGI-PGF)"/>
            <person name="Walter F."/>
            <person name="Albersmeier A."/>
            <person name="Kalinowski J."/>
            <person name="Ruckert C."/>
        </authorList>
    </citation>
    <scope>NUCLEOTIDE SEQUENCE</scope>
    <source>
        <strain evidence="1">JCM 19831</strain>
    </source>
</reference>
<sequence length="149" mass="15930">MHGSWDVSQLDDPCRTLTQQGVAQVLAVPVNPPRKVDSWPPVCAFGLTPGFGPLAPSISPAVTEYLYVLDDSATSGREDFERDRSNPAVVEPVTGIGDDAYWTPDKTELQVISGKTHVITKFGGAKPPVDAKAKAIALARIALPRAIPR</sequence>
<comment type="caution">
    <text evidence="1">The sequence shown here is derived from an EMBL/GenBank/DDBJ whole genome shotgun (WGS) entry which is preliminary data.</text>
</comment>
<proteinExistence type="predicted"/>
<dbReference type="EMBL" id="BMPI01000055">
    <property type="protein sequence ID" value="GGM67112.1"/>
    <property type="molecule type" value="Genomic_DNA"/>
</dbReference>
<reference evidence="1" key="2">
    <citation type="submission" date="2020-09" db="EMBL/GenBank/DDBJ databases">
        <authorList>
            <person name="Sun Q."/>
            <person name="Ohkuma M."/>
        </authorList>
    </citation>
    <scope>NUCLEOTIDE SEQUENCE</scope>
    <source>
        <strain evidence="1">JCM 19831</strain>
    </source>
</reference>
<accession>A0A917U9C0</accession>
<evidence type="ECO:0000313" key="2">
    <source>
        <dbReference type="Proteomes" id="UP000642070"/>
    </source>
</evidence>
<protein>
    <submittedName>
        <fullName evidence="1">Uncharacterized protein</fullName>
    </submittedName>
</protein>
<name>A0A917U9C0_9ACTN</name>
<gene>
    <name evidence="1" type="ORF">GCM10007977_080990</name>
</gene>
<organism evidence="1 2">
    <name type="scientific">Dactylosporangium sucinum</name>
    <dbReference type="NCBI Taxonomy" id="1424081"/>
    <lineage>
        <taxon>Bacteria</taxon>
        <taxon>Bacillati</taxon>
        <taxon>Actinomycetota</taxon>
        <taxon>Actinomycetes</taxon>
        <taxon>Micromonosporales</taxon>
        <taxon>Micromonosporaceae</taxon>
        <taxon>Dactylosporangium</taxon>
    </lineage>
</organism>
<evidence type="ECO:0000313" key="1">
    <source>
        <dbReference type="EMBL" id="GGM67112.1"/>
    </source>
</evidence>
<keyword evidence="2" id="KW-1185">Reference proteome</keyword>